<protein>
    <submittedName>
        <fullName evidence="1">Uncharacterized protein</fullName>
    </submittedName>
</protein>
<comment type="caution">
    <text evidence="1">The sequence shown here is derived from an EMBL/GenBank/DDBJ whole genome shotgun (WGS) entry which is preliminary data.</text>
</comment>
<gene>
    <name evidence="1" type="ORF">WJX74_001883</name>
</gene>
<evidence type="ECO:0000313" key="2">
    <source>
        <dbReference type="Proteomes" id="UP001438707"/>
    </source>
</evidence>
<keyword evidence="2" id="KW-1185">Reference proteome</keyword>
<accession>A0AAW1QCL3</accession>
<name>A0AAW1QCL3_9CHLO</name>
<organism evidence="1 2">
    <name type="scientific">Apatococcus lobatus</name>
    <dbReference type="NCBI Taxonomy" id="904363"/>
    <lineage>
        <taxon>Eukaryota</taxon>
        <taxon>Viridiplantae</taxon>
        <taxon>Chlorophyta</taxon>
        <taxon>core chlorophytes</taxon>
        <taxon>Trebouxiophyceae</taxon>
        <taxon>Chlorellales</taxon>
        <taxon>Chlorellaceae</taxon>
        <taxon>Apatococcus</taxon>
    </lineage>
</organism>
<reference evidence="1 2" key="1">
    <citation type="journal article" date="2024" name="Nat. Commun.">
        <title>Phylogenomics reveals the evolutionary origins of lichenization in chlorophyte algae.</title>
        <authorList>
            <person name="Puginier C."/>
            <person name="Libourel C."/>
            <person name="Otte J."/>
            <person name="Skaloud P."/>
            <person name="Haon M."/>
            <person name="Grisel S."/>
            <person name="Petersen M."/>
            <person name="Berrin J.G."/>
            <person name="Delaux P.M."/>
            <person name="Dal Grande F."/>
            <person name="Keller J."/>
        </authorList>
    </citation>
    <scope>NUCLEOTIDE SEQUENCE [LARGE SCALE GENOMIC DNA]</scope>
    <source>
        <strain evidence="1 2">SAG 2145</strain>
    </source>
</reference>
<evidence type="ECO:0000313" key="1">
    <source>
        <dbReference type="EMBL" id="KAK9818802.1"/>
    </source>
</evidence>
<dbReference type="Proteomes" id="UP001438707">
    <property type="component" value="Unassembled WGS sequence"/>
</dbReference>
<dbReference type="AlphaFoldDB" id="A0AAW1QCL3"/>
<sequence>MEEPDLPEPDLPRRASDGNSADLLSIELSQALTTEESWAAYLLRTPRFFSSVDERLGGYAGSWTFYKGAAASPDQVEKEFKACRCFCYTEDKESMMAKFFHEKEAHGTKATQRPQDGLFESVSAKSLSDPFFSNSLALMPAEVLQHKHPCFFWRIIPWTQDFLIRMCLELPPETSDLMAGLSSNPLPGAVDPLALVNSTWALEAFIDDGKTRWSVGPIYSIQSRRLLSNFTIREHVTVVRPAEAINLDDLPIYPMRPRLNHDPAGWLLDSFDQGVMQEAIFDEDGNMLRIKARPTTWVPPDVSDPEYTLVTYPDSVYGYFPTRIPHLDPGEGGYGRSVRFEVGGLMREVKEFRRLILRYSGDGKAESLTMEWYSPRRKNSRRSLSVVRAISPSPPP</sequence>
<proteinExistence type="predicted"/>
<dbReference type="EMBL" id="JALJOS010000054">
    <property type="protein sequence ID" value="KAK9818802.1"/>
    <property type="molecule type" value="Genomic_DNA"/>
</dbReference>